<dbReference type="InterPro" id="IPR036663">
    <property type="entry name" value="Fumarylacetoacetase_C_sf"/>
</dbReference>
<dbReference type="AlphaFoldDB" id="A0A1H3WFP1"/>
<dbReference type="InterPro" id="IPR011234">
    <property type="entry name" value="Fumarylacetoacetase-like_C"/>
</dbReference>
<evidence type="ECO:0000259" key="2">
    <source>
        <dbReference type="Pfam" id="PF01557"/>
    </source>
</evidence>
<feature type="domain" description="Fumarylacetoacetase-like C-terminal" evidence="2">
    <location>
        <begin position="17"/>
        <end position="217"/>
    </location>
</feature>
<dbReference type="Gene3D" id="3.90.850.10">
    <property type="entry name" value="Fumarylacetoacetase-like, C-terminal domain"/>
    <property type="match status" value="1"/>
</dbReference>
<proteinExistence type="predicted"/>
<dbReference type="GO" id="GO:0016853">
    <property type="term" value="F:isomerase activity"/>
    <property type="evidence" value="ECO:0007669"/>
    <property type="project" value="UniProtKB-KW"/>
</dbReference>
<sequence length="218" mass="23838">MHQVQLKGAKDNYIVGKIVCLGQNYLDHIRELGSKMPDRAVIFCKPPCSLLADGGKIEIPTYSNECHHELELALLIGKQGKNIQEEDSLSHVIGYGIALDLTLRDIQSEQKKKGLPWEIAKGFDTSCPISAFTPTDANIDPNNLELELRVNGEVRQQGNTNQMMRSIEKIIAEISTVYTLEVGDIILTGTPAGVSQIVSGDKLEGKIEQLGSLQVSVA</sequence>
<dbReference type="NCBIfam" id="NF007967">
    <property type="entry name" value="PRK10691.1"/>
    <property type="match status" value="1"/>
</dbReference>
<keyword evidence="3" id="KW-0413">Isomerase</keyword>
<name>A0A1H3WFP1_9BACT</name>
<dbReference type="SUPFAM" id="SSF56529">
    <property type="entry name" value="FAH"/>
    <property type="match status" value="1"/>
</dbReference>
<keyword evidence="1" id="KW-0479">Metal-binding</keyword>
<reference evidence="3 4" key="1">
    <citation type="submission" date="2016-10" db="EMBL/GenBank/DDBJ databases">
        <authorList>
            <person name="de Groot N.N."/>
        </authorList>
    </citation>
    <scope>NUCLEOTIDE SEQUENCE [LARGE SCALE GENOMIC DNA]</scope>
    <source>
        <strain evidence="3 4">DSM 7343</strain>
    </source>
</reference>
<organism evidence="3 4">
    <name type="scientific">Desulfuromusa kysingii</name>
    <dbReference type="NCBI Taxonomy" id="37625"/>
    <lineage>
        <taxon>Bacteria</taxon>
        <taxon>Pseudomonadati</taxon>
        <taxon>Thermodesulfobacteriota</taxon>
        <taxon>Desulfuromonadia</taxon>
        <taxon>Desulfuromonadales</taxon>
        <taxon>Geopsychrobacteraceae</taxon>
        <taxon>Desulfuromusa</taxon>
    </lineage>
</organism>
<keyword evidence="4" id="KW-1185">Reference proteome</keyword>
<protein>
    <submittedName>
        <fullName evidence="3">5-carboxymethyl-2-hydroxymuconate isomerase</fullName>
    </submittedName>
</protein>
<dbReference type="EMBL" id="FNQN01000001">
    <property type="protein sequence ID" value="SDZ85048.1"/>
    <property type="molecule type" value="Genomic_DNA"/>
</dbReference>
<evidence type="ECO:0000256" key="1">
    <source>
        <dbReference type="ARBA" id="ARBA00022723"/>
    </source>
</evidence>
<dbReference type="STRING" id="37625.SAMN05660420_00615"/>
<evidence type="ECO:0000313" key="4">
    <source>
        <dbReference type="Proteomes" id="UP000199409"/>
    </source>
</evidence>
<dbReference type="GO" id="GO:0018773">
    <property type="term" value="F:acetylpyruvate hydrolase activity"/>
    <property type="evidence" value="ECO:0007669"/>
    <property type="project" value="TreeGrafter"/>
</dbReference>
<dbReference type="Pfam" id="PF01557">
    <property type="entry name" value="FAA_hydrolase"/>
    <property type="match status" value="1"/>
</dbReference>
<accession>A0A1H3WFP1</accession>
<evidence type="ECO:0000313" key="3">
    <source>
        <dbReference type="EMBL" id="SDZ85048.1"/>
    </source>
</evidence>
<dbReference type="OrthoDB" id="5197601at2"/>
<dbReference type="RefSeq" id="WP_092344574.1">
    <property type="nucleotide sequence ID" value="NZ_FNQN01000001.1"/>
</dbReference>
<dbReference type="Proteomes" id="UP000199409">
    <property type="component" value="Unassembled WGS sequence"/>
</dbReference>
<dbReference type="PANTHER" id="PTHR11820">
    <property type="entry name" value="ACYLPYRUVASE"/>
    <property type="match status" value="1"/>
</dbReference>
<dbReference type="PANTHER" id="PTHR11820:SF7">
    <property type="entry name" value="ACYLPYRUVASE FAHD1, MITOCHONDRIAL"/>
    <property type="match status" value="1"/>
</dbReference>
<gene>
    <name evidence="3" type="ORF">SAMN05660420_00615</name>
</gene>
<dbReference type="GO" id="GO:0046872">
    <property type="term" value="F:metal ion binding"/>
    <property type="evidence" value="ECO:0007669"/>
    <property type="project" value="UniProtKB-KW"/>
</dbReference>